<accession>A0ABM7UQ20</accession>
<protein>
    <recommendedName>
        <fullName evidence="3">GTP cyclohydrolase 1 type 2 homolog</fullName>
    </recommendedName>
</protein>
<evidence type="ECO:0000313" key="7">
    <source>
        <dbReference type="Proteomes" id="UP000824496"/>
    </source>
</evidence>
<evidence type="ECO:0000256" key="3">
    <source>
        <dbReference type="ARBA" id="ARBA00022112"/>
    </source>
</evidence>
<gene>
    <name evidence="6" type="ORF">MANAM107_24460</name>
</gene>
<dbReference type="Gene3D" id="3.40.1390.30">
    <property type="entry name" value="NIF3 (NGG1p interacting factor 3)-like"/>
    <property type="match status" value="2"/>
</dbReference>
<evidence type="ECO:0000313" key="6">
    <source>
        <dbReference type="EMBL" id="BDA65612.1"/>
    </source>
</evidence>
<dbReference type="PANTHER" id="PTHR13799">
    <property type="entry name" value="NGG1 INTERACTING FACTOR 3"/>
    <property type="match status" value="1"/>
</dbReference>
<dbReference type="Pfam" id="PF01784">
    <property type="entry name" value="DUF34_NIF3"/>
    <property type="match status" value="1"/>
</dbReference>
<proteinExistence type="inferred from homology"/>
<dbReference type="InterPro" id="IPR002678">
    <property type="entry name" value="DUF34/NIF3"/>
</dbReference>
<feature type="region of interest" description="Disordered" evidence="5">
    <location>
        <begin position="1"/>
        <end position="38"/>
    </location>
</feature>
<dbReference type="PANTHER" id="PTHR13799:SF14">
    <property type="entry name" value="GTP CYCLOHYDROLASE 1 TYPE 2 HOMOLOG"/>
    <property type="match status" value="1"/>
</dbReference>
<comment type="subunit">
    <text evidence="2">Homohexamer.</text>
</comment>
<reference evidence="6 7" key="1">
    <citation type="submission" date="2021-08" db="EMBL/GenBank/DDBJ databases">
        <title>Whole genome sequence of novel Actinomyces species strain MAS-1.</title>
        <authorList>
            <person name="Saito M."/>
            <person name="Kuwahara N."/>
            <person name="Takizawa T."/>
            <person name="Gotouda H."/>
            <person name="Ochiai T."/>
        </authorList>
    </citation>
    <scope>NUCLEOTIDE SEQUENCE [LARGE SCALE GENOMIC DNA]</scope>
    <source>
        <strain evidence="6 7">MAS-1</strain>
    </source>
</reference>
<name>A0ABM7UQ20_9ACTO</name>
<evidence type="ECO:0000256" key="5">
    <source>
        <dbReference type="SAM" id="MobiDB-lite"/>
    </source>
</evidence>
<dbReference type="Proteomes" id="UP000824496">
    <property type="component" value="Chromosome"/>
</dbReference>
<sequence>MTQPEDPIRPTPQAQRGGDDAPDTRTAPVPEGPTDERGLSVAEVVDLVERAAPPALAASWDSNRLICGDPQDRVSSVLLAVDPVTAVVDEAIERGVGMIITHHPLYLRGTEAVAATDPKGRLIHRLIRSGIALLNAHTSLDAAHGGVADALAAAVGLDEVVPLEPDPTDPAQGIGRVGALPRPTSLRDFAATVAAALPDSAPGLLLGGDPEAHVQTIAVSGGAGDSLLARARQVGADVFLTADLRHHPASEHLEGGRPYLLCGTHWATEWVGLPPLAQRLEAETLARGARLTAVVSHTVTDPWTMRLTTADRA</sequence>
<dbReference type="EMBL" id="AP025017">
    <property type="protein sequence ID" value="BDA65612.1"/>
    <property type="molecule type" value="Genomic_DNA"/>
</dbReference>
<evidence type="ECO:0000256" key="2">
    <source>
        <dbReference type="ARBA" id="ARBA00011643"/>
    </source>
</evidence>
<dbReference type="RefSeq" id="WP_223909123.1">
    <property type="nucleotide sequence ID" value="NZ_AP025017.1"/>
</dbReference>
<evidence type="ECO:0000256" key="1">
    <source>
        <dbReference type="ARBA" id="ARBA00006964"/>
    </source>
</evidence>
<dbReference type="SUPFAM" id="SSF102705">
    <property type="entry name" value="NIF3 (NGG1p interacting factor 3)-like"/>
    <property type="match status" value="1"/>
</dbReference>
<dbReference type="NCBIfam" id="TIGR00486">
    <property type="entry name" value="YbgI_SA1388"/>
    <property type="match status" value="1"/>
</dbReference>
<comment type="similarity">
    <text evidence="1">Belongs to the GTP cyclohydrolase I type 2/NIF3 family.</text>
</comment>
<organism evidence="6 7">
    <name type="scientific">Actinomyces capricornis</name>
    <dbReference type="NCBI Taxonomy" id="2755559"/>
    <lineage>
        <taxon>Bacteria</taxon>
        <taxon>Bacillati</taxon>
        <taxon>Actinomycetota</taxon>
        <taxon>Actinomycetes</taxon>
        <taxon>Actinomycetales</taxon>
        <taxon>Actinomycetaceae</taxon>
        <taxon>Actinomyces</taxon>
    </lineage>
</organism>
<keyword evidence="4" id="KW-0479">Metal-binding</keyword>
<dbReference type="InterPro" id="IPR036069">
    <property type="entry name" value="DUF34/NIF3_sf"/>
</dbReference>
<keyword evidence="7" id="KW-1185">Reference proteome</keyword>
<evidence type="ECO:0000256" key="4">
    <source>
        <dbReference type="ARBA" id="ARBA00022723"/>
    </source>
</evidence>